<accession>A0A4S4BTX8</accession>
<dbReference type="GO" id="GO:0016301">
    <property type="term" value="F:kinase activity"/>
    <property type="evidence" value="ECO:0007669"/>
    <property type="project" value="UniProtKB-KW"/>
</dbReference>
<evidence type="ECO:0000256" key="1">
    <source>
        <dbReference type="ARBA" id="ARBA00010688"/>
    </source>
</evidence>
<dbReference type="OrthoDB" id="9813569at2"/>
<name>A0A4S4BTX8_9BACL</name>
<evidence type="ECO:0000256" key="3">
    <source>
        <dbReference type="ARBA" id="ARBA00022777"/>
    </source>
</evidence>
<dbReference type="PANTHER" id="PTHR43085">
    <property type="entry name" value="HEXOKINASE FAMILY MEMBER"/>
    <property type="match status" value="1"/>
</dbReference>
<evidence type="ECO:0000256" key="2">
    <source>
        <dbReference type="ARBA" id="ARBA00022679"/>
    </source>
</evidence>
<keyword evidence="3 5" id="KW-0418">Kinase</keyword>
<dbReference type="Gene3D" id="3.40.1190.20">
    <property type="match status" value="1"/>
</dbReference>
<organism evidence="5 6">
    <name type="scientific">Cohnella fermenti</name>
    <dbReference type="NCBI Taxonomy" id="2565925"/>
    <lineage>
        <taxon>Bacteria</taxon>
        <taxon>Bacillati</taxon>
        <taxon>Bacillota</taxon>
        <taxon>Bacilli</taxon>
        <taxon>Bacillales</taxon>
        <taxon>Paenibacillaceae</taxon>
        <taxon>Cohnella</taxon>
    </lineage>
</organism>
<dbReference type="SUPFAM" id="SSF53613">
    <property type="entry name" value="Ribokinase-like"/>
    <property type="match status" value="1"/>
</dbReference>
<dbReference type="InterPro" id="IPR050306">
    <property type="entry name" value="PfkB_Carbo_kinase"/>
</dbReference>
<evidence type="ECO:0000313" key="6">
    <source>
        <dbReference type="Proteomes" id="UP000310636"/>
    </source>
</evidence>
<keyword evidence="2" id="KW-0808">Transferase</keyword>
<comment type="similarity">
    <text evidence="1">Belongs to the carbohydrate kinase PfkB family.</text>
</comment>
<evidence type="ECO:0000313" key="5">
    <source>
        <dbReference type="EMBL" id="THF77790.1"/>
    </source>
</evidence>
<dbReference type="Proteomes" id="UP000310636">
    <property type="component" value="Unassembled WGS sequence"/>
</dbReference>
<dbReference type="InterPro" id="IPR029056">
    <property type="entry name" value="Ribokinase-like"/>
</dbReference>
<sequence length="403" mass="43610">MFGNKEQTERRRGDISLQADVVVAGHIAVDLIPALSDRAGGLTSLRPGQLVEAGGAAFSSGGCVANTGLALDRIGVPVRLIGCIGDDEFGELTLRAVRSANPDLVSGLQVVQGEISSYTIVLESPGIDRIFIHCPGVNHRFRSQHVSPEALRGARLFHFGYPPLMRSLFSDQGEEMALIMGEARRAGAMTSLDMAMPGSDEARRVDWPRWLQRVLPEVDLFLPSLDELRVMLPGLSGLPMEVAVREAAELLLDWGCAIVAIKLGDCGIYCRTAGGDRLQQVPHAFLSTAANWRLRELWAPCYQVDVIGTTGAGDCTIAGFIRGIVADLTLEETLQSATAVGACSVEAKDALGGLHSWEEIRGRIEEGWKRSDKGPEGEGWSWNSAIQIWQGRLDQANKKEVDE</sequence>
<feature type="domain" description="Carbohydrate kinase PfkB" evidence="4">
    <location>
        <begin position="19"/>
        <end position="350"/>
    </location>
</feature>
<keyword evidence="6" id="KW-1185">Reference proteome</keyword>
<comment type="caution">
    <text evidence="5">The sequence shown here is derived from an EMBL/GenBank/DDBJ whole genome shotgun (WGS) entry which is preliminary data.</text>
</comment>
<evidence type="ECO:0000259" key="4">
    <source>
        <dbReference type="Pfam" id="PF00294"/>
    </source>
</evidence>
<reference evidence="5 6" key="1">
    <citation type="submission" date="2019-04" db="EMBL/GenBank/DDBJ databases">
        <title>Cohnella sp. nov. isolated from preserved vegetables.</title>
        <authorList>
            <person name="Lin S.-Y."/>
            <person name="Hung M.-H."/>
            <person name="Young C.-C."/>
        </authorList>
    </citation>
    <scope>NUCLEOTIDE SEQUENCE [LARGE SCALE GENOMIC DNA]</scope>
    <source>
        <strain evidence="5 6">CC-MHH1044</strain>
    </source>
</reference>
<protein>
    <submittedName>
        <fullName evidence="5">Carbohydrate kinase family protein</fullName>
    </submittedName>
</protein>
<dbReference type="InterPro" id="IPR011611">
    <property type="entry name" value="PfkB_dom"/>
</dbReference>
<gene>
    <name evidence="5" type="ORF">E6C55_15745</name>
</gene>
<dbReference type="Pfam" id="PF00294">
    <property type="entry name" value="PfkB"/>
    <property type="match status" value="1"/>
</dbReference>
<proteinExistence type="inferred from homology"/>
<dbReference type="PANTHER" id="PTHR43085:SF57">
    <property type="entry name" value="CARBOHYDRATE KINASE PFKB DOMAIN-CONTAINING PROTEIN"/>
    <property type="match status" value="1"/>
</dbReference>
<dbReference type="EMBL" id="SSOB01000018">
    <property type="protein sequence ID" value="THF77790.1"/>
    <property type="molecule type" value="Genomic_DNA"/>
</dbReference>
<dbReference type="AlphaFoldDB" id="A0A4S4BTX8"/>